<protein>
    <recommendedName>
        <fullName evidence="11">SH3 domain-containing protein</fullName>
    </recommendedName>
</protein>
<dbReference type="InterPro" id="IPR036028">
    <property type="entry name" value="SH3-like_dom_sf"/>
</dbReference>
<dbReference type="CDD" id="cd07307">
    <property type="entry name" value="BAR"/>
    <property type="match status" value="1"/>
</dbReference>
<dbReference type="InterPro" id="IPR004148">
    <property type="entry name" value="BAR_dom"/>
</dbReference>
<dbReference type="GO" id="GO:0097320">
    <property type="term" value="P:plasma membrane tubulation"/>
    <property type="evidence" value="ECO:0007669"/>
    <property type="project" value="TreeGrafter"/>
</dbReference>
<organism evidence="9 10">
    <name type="scientific">Tieghemostelium lacteum</name>
    <name type="common">Slime mold</name>
    <name type="synonym">Dictyostelium lacteum</name>
    <dbReference type="NCBI Taxonomy" id="361077"/>
    <lineage>
        <taxon>Eukaryota</taxon>
        <taxon>Amoebozoa</taxon>
        <taxon>Evosea</taxon>
        <taxon>Eumycetozoa</taxon>
        <taxon>Dictyostelia</taxon>
        <taxon>Dictyosteliales</taxon>
        <taxon>Raperosteliaceae</taxon>
        <taxon>Tieghemostelium</taxon>
    </lineage>
</organism>
<feature type="domain" description="BAR" evidence="8">
    <location>
        <begin position="19"/>
        <end position="233"/>
    </location>
</feature>
<dbReference type="GO" id="GO:0030036">
    <property type="term" value="P:actin cytoskeleton organization"/>
    <property type="evidence" value="ECO:0007669"/>
    <property type="project" value="UniProtKB-ARBA"/>
</dbReference>
<dbReference type="GO" id="GO:0015629">
    <property type="term" value="C:actin cytoskeleton"/>
    <property type="evidence" value="ECO:0007669"/>
    <property type="project" value="TreeGrafter"/>
</dbReference>
<feature type="compositionally biased region" description="Polar residues" evidence="6">
    <location>
        <begin position="322"/>
        <end position="333"/>
    </location>
</feature>
<keyword evidence="2 5" id="KW-0728">SH3 domain</keyword>
<dbReference type="InterPro" id="IPR001452">
    <property type="entry name" value="SH3_domain"/>
</dbReference>
<dbReference type="GO" id="GO:0031097">
    <property type="term" value="C:medial cortex"/>
    <property type="evidence" value="ECO:0007669"/>
    <property type="project" value="TreeGrafter"/>
</dbReference>
<dbReference type="PANTHER" id="PTHR47174:SF3">
    <property type="entry name" value="BRIDGING INTEGRATOR 3"/>
    <property type="match status" value="1"/>
</dbReference>
<evidence type="ECO:0008006" key="11">
    <source>
        <dbReference type="Google" id="ProtNLM"/>
    </source>
</evidence>
<feature type="compositionally biased region" description="Pro residues" evidence="6">
    <location>
        <begin position="335"/>
        <end position="344"/>
    </location>
</feature>
<dbReference type="GO" id="GO:0008289">
    <property type="term" value="F:lipid binding"/>
    <property type="evidence" value="ECO:0007669"/>
    <property type="project" value="TreeGrafter"/>
</dbReference>
<evidence type="ECO:0000259" key="7">
    <source>
        <dbReference type="PROSITE" id="PS50002"/>
    </source>
</evidence>
<dbReference type="SUPFAM" id="SSF103657">
    <property type="entry name" value="BAR/IMD domain-like"/>
    <property type="match status" value="1"/>
</dbReference>
<dbReference type="GO" id="GO:0008092">
    <property type="term" value="F:cytoskeletal protein binding"/>
    <property type="evidence" value="ECO:0007669"/>
    <property type="project" value="UniProtKB-ARBA"/>
</dbReference>
<evidence type="ECO:0000256" key="3">
    <source>
        <dbReference type="ARBA" id="ARBA00022490"/>
    </source>
</evidence>
<proteinExistence type="predicted"/>
<dbReference type="Gene3D" id="2.30.30.40">
    <property type="entry name" value="SH3 Domains"/>
    <property type="match status" value="1"/>
</dbReference>
<evidence type="ECO:0000256" key="2">
    <source>
        <dbReference type="ARBA" id="ARBA00022443"/>
    </source>
</evidence>
<dbReference type="GO" id="GO:0051666">
    <property type="term" value="P:actin cortical patch localization"/>
    <property type="evidence" value="ECO:0007669"/>
    <property type="project" value="InterPro"/>
</dbReference>
<dbReference type="Pfam" id="PF14604">
    <property type="entry name" value="SH3_9"/>
    <property type="match status" value="1"/>
</dbReference>
<accession>A0A151Z6H2</accession>
<dbReference type="PROSITE" id="PS51021">
    <property type="entry name" value="BAR"/>
    <property type="match status" value="1"/>
</dbReference>
<sequence length="509" mass="58316">MSDGWKSFKTGFARTKHKVLEKFGATEATVDTRIKEESEKLFVLFKLVKRLKKNVAKYEDILKNIIILQNEMAQDILSFKDNDPTFIAYQECQKNIERERQRVTDQLEIYYHDPLRNYCAQFREIRSRISELEQRRLDMDRYHRDYTIKANKGKDSTSLAKTEGKHQKTKDGYQSLLNELLQDMELLFNDRKEAFDPVFANFINRNAELFEQASQSYRNILNYVAGINEYDGANHKWVITGSETSAMNKNIRSNSVFTQNPKDFTPSNSPPTRARASTIATTSPTRDFGEPQPYQPPQPQEQPLPEYQPPPQQQPAYTLPPNSNGVSLNKSNSPPFQPIYPQPPTAKFQQMNINQNNTTSYDDSSLPVQDNTNTNRIQQRKSMYVPNSGPNNFSSPPQFKQQPQFKPSPQQLKPSPQQQQQQQPQFKPKPQPQQFKTPAATAPPSGRPLPKPAALKKGEALYDFTGLDSKELNFSKGDIISFTKTTGDWYEGELNGVRGLVPSNYVKLL</sequence>
<comment type="subcellular location">
    <subcellularLocation>
        <location evidence="1">Cytoplasm</location>
        <location evidence="1">Cytoskeleton</location>
    </subcellularLocation>
</comment>
<dbReference type="AlphaFoldDB" id="A0A151Z6H2"/>
<dbReference type="GO" id="GO:0043332">
    <property type="term" value="C:mating projection tip"/>
    <property type="evidence" value="ECO:0007669"/>
    <property type="project" value="TreeGrafter"/>
</dbReference>
<evidence type="ECO:0000256" key="4">
    <source>
        <dbReference type="ARBA" id="ARBA00023212"/>
    </source>
</evidence>
<dbReference type="PRINTS" id="PR00452">
    <property type="entry name" value="SH3DOMAIN"/>
</dbReference>
<evidence type="ECO:0000313" key="10">
    <source>
        <dbReference type="Proteomes" id="UP000076078"/>
    </source>
</evidence>
<keyword evidence="4" id="KW-0206">Cytoskeleton</keyword>
<dbReference type="FunFam" id="2.30.30.40:FF:000072">
    <property type="entry name" value="Unconventional Myosin IB"/>
    <property type="match status" value="1"/>
</dbReference>
<feature type="domain" description="SH3" evidence="7">
    <location>
        <begin position="453"/>
        <end position="509"/>
    </location>
</feature>
<dbReference type="Pfam" id="PF03114">
    <property type="entry name" value="BAR"/>
    <property type="match status" value="1"/>
</dbReference>
<keyword evidence="3" id="KW-0963">Cytoplasm</keyword>
<dbReference type="InterPro" id="IPR046982">
    <property type="entry name" value="BIN3/RVS161-like"/>
</dbReference>
<dbReference type="Gene3D" id="1.20.1270.60">
    <property type="entry name" value="Arfaptin homology (AH) domain/BAR domain"/>
    <property type="match status" value="1"/>
</dbReference>
<dbReference type="InterPro" id="IPR027267">
    <property type="entry name" value="AH/BAR_dom_sf"/>
</dbReference>
<evidence type="ECO:0000256" key="5">
    <source>
        <dbReference type="PROSITE-ProRule" id="PRU00192"/>
    </source>
</evidence>
<evidence type="ECO:0000259" key="8">
    <source>
        <dbReference type="PROSITE" id="PS51021"/>
    </source>
</evidence>
<dbReference type="InParanoid" id="A0A151Z6H2"/>
<feature type="compositionally biased region" description="Pro residues" evidence="6">
    <location>
        <begin position="293"/>
        <end position="313"/>
    </location>
</feature>
<reference evidence="9 10" key="1">
    <citation type="submission" date="2015-12" db="EMBL/GenBank/DDBJ databases">
        <title>Dictyostelia acquired genes for synthesis and detection of signals that induce cell-type specialization by lateral gene transfer from prokaryotes.</title>
        <authorList>
            <person name="Gloeckner G."/>
            <person name="Schaap P."/>
        </authorList>
    </citation>
    <scope>NUCLEOTIDE SEQUENCE [LARGE SCALE GENOMIC DNA]</scope>
    <source>
        <strain evidence="9 10">TK</strain>
    </source>
</reference>
<evidence type="ECO:0000313" key="9">
    <source>
        <dbReference type="EMBL" id="KYQ89552.1"/>
    </source>
</evidence>
<comment type="caution">
    <text evidence="9">The sequence shown here is derived from an EMBL/GenBank/DDBJ whole genome shotgun (WGS) entry which is preliminary data.</text>
</comment>
<feature type="region of interest" description="Disordered" evidence="6">
    <location>
        <begin position="253"/>
        <end position="345"/>
    </location>
</feature>
<feature type="compositionally biased region" description="Polar residues" evidence="6">
    <location>
        <begin position="253"/>
        <end position="267"/>
    </location>
</feature>
<dbReference type="Proteomes" id="UP000076078">
    <property type="component" value="Unassembled WGS sequence"/>
</dbReference>
<dbReference type="SMART" id="SM00326">
    <property type="entry name" value="SH3"/>
    <property type="match status" value="1"/>
</dbReference>
<evidence type="ECO:0000256" key="1">
    <source>
        <dbReference type="ARBA" id="ARBA00004245"/>
    </source>
</evidence>
<evidence type="ECO:0000256" key="6">
    <source>
        <dbReference type="SAM" id="MobiDB-lite"/>
    </source>
</evidence>
<gene>
    <name evidence="9" type="ORF">DLAC_09501</name>
</gene>
<feature type="region of interest" description="Disordered" evidence="6">
    <location>
        <begin position="383"/>
        <end position="454"/>
    </location>
</feature>
<name>A0A151Z6H2_TIELA</name>
<dbReference type="PANTHER" id="PTHR47174">
    <property type="entry name" value="BRIDGING INTEGRATOR 3"/>
    <property type="match status" value="1"/>
</dbReference>
<dbReference type="FunCoup" id="A0A151Z6H2">
    <property type="interactions" value="156"/>
</dbReference>
<dbReference type="GO" id="GO:0006897">
    <property type="term" value="P:endocytosis"/>
    <property type="evidence" value="ECO:0007669"/>
    <property type="project" value="InterPro"/>
</dbReference>
<feature type="compositionally biased region" description="Low complexity" evidence="6">
    <location>
        <begin position="386"/>
        <end position="436"/>
    </location>
</feature>
<dbReference type="PROSITE" id="PS50002">
    <property type="entry name" value="SH3"/>
    <property type="match status" value="1"/>
</dbReference>
<dbReference type="GO" id="GO:1990528">
    <property type="term" value="C:Rvs161p-Rvs167p complex"/>
    <property type="evidence" value="ECO:0007669"/>
    <property type="project" value="TreeGrafter"/>
</dbReference>
<dbReference type="OMA" id="ENHRARG"/>
<dbReference type="OrthoDB" id="19092at2759"/>
<dbReference type="SMART" id="SM00721">
    <property type="entry name" value="BAR"/>
    <property type="match status" value="1"/>
</dbReference>
<dbReference type="SUPFAM" id="SSF50044">
    <property type="entry name" value="SH3-domain"/>
    <property type="match status" value="1"/>
</dbReference>
<dbReference type="STRING" id="361077.A0A151Z6H2"/>
<dbReference type="EMBL" id="LODT01000039">
    <property type="protein sequence ID" value="KYQ89552.1"/>
    <property type="molecule type" value="Genomic_DNA"/>
</dbReference>
<keyword evidence="10" id="KW-1185">Reference proteome</keyword>
<feature type="compositionally biased region" description="Low complexity" evidence="6">
    <location>
        <begin position="270"/>
        <end position="292"/>
    </location>
</feature>